<feature type="transmembrane region" description="Helical" evidence="1">
    <location>
        <begin position="6"/>
        <end position="28"/>
    </location>
</feature>
<keyword evidence="1" id="KW-1133">Transmembrane helix</keyword>
<keyword evidence="3" id="KW-1185">Reference proteome</keyword>
<accession>A0AAD6WGT7</accession>
<dbReference type="AlphaFoldDB" id="A0AAD6WGT7"/>
<proteinExistence type="predicted"/>
<name>A0AAD6WGT7_9ROSI</name>
<gene>
    <name evidence="2" type="ORF">NC653_002360</name>
</gene>
<sequence length="29" mass="3386">MNYRLVSIQVVQLVGMLGLRLLIFHFLLV</sequence>
<reference evidence="2 3" key="1">
    <citation type="journal article" date="2023" name="Mol. Ecol. Resour.">
        <title>Chromosome-level genome assembly of a triploid poplar Populus alba 'Berolinensis'.</title>
        <authorList>
            <person name="Chen S."/>
            <person name="Yu Y."/>
            <person name="Wang X."/>
            <person name="Wang S."/>
            <person name="Zhang T."/>
            <person name="Zhou Y."/>
            <person name="He R."/>
            <person name="Meng N."/>
            <person name="Wang Y."/>
            <person name="Liu W."/>
            <person name="Liu Z."/>
            <person name="Liu J."/>
            <person name="Guo Q."/>
            <person name="Huang H."/>
            <person name="Sederoff R.R."/>
            <person name="Wang G."/>
            <person name="Qu G."/>
            <person name="Chen S."/>
        </authorList>
    </citation>
    <scope>NUCLEOTIDE SEQUENCE [LARGE SCALE GENOMIC DNA]</scope>
    <source>
        <strain evidence="2">SC-2020</strain>
    </source>
</reference>
<comment type="caution">
    <text evidence="2">The sequence shown here is derived from an EMBL/GenBank/DDBJ whole genome shotgun (WGS) entry which is preliminary data.</text>
</comment>
<dbReference type="EMBL" id="JAQIZT010000001">
    <property type="protein sequence ID" value="KAJ7012275.1"/>
    <property type="molecule type" value="Genomic_DNA"/>
</dbReference>
<evidence type="ECO:0000256" key="1">
    <source>
        <dbReference type="SAM" id="Phobius"/>
    </source>
</evidence>
<keyword evidence="1" id="KW-0812">Transmembrane</keyword>
<protein>
    <submittedName>
        <fullName evidence="2">Uncharacterized protein</fullName>
    </submittedName>
</protein>
<organism evidence="2 3">
    <name type="scientific">Populus alba x Populus x berolinensis</name>
    <dbReference type="NCBI Taxonomy" id="444605"/>
    <lineage>
        <taxon>Eukaryota</taxon>
        <taxon>Viridiplantae</taxon>
        <taxon>Streptophyta</taxon>
        <taxon>Embryophyta</taxon>
        <taxon>Tracheophyta</taxon>
        <taxon>Spermatophyta</taxon>
        <taxon>Magnoliopsida</taxon>
        <taxon>eudicotyledons</taxon>
        <taxon>Gunneridae</taxon>
        <taxon>Pentapetalae</taxon>
        <taxon>rosids</taxon>
        <taxon>fabids</taxon>
        <taxon>Malpighiales</taxon>
        <taxon>Salicaceae</taxon>
        <taxon>Saliceae</taxon>
        <taxon>Populus</taxon>
    </lineage>
</organism>
<keyword evidence="1" id="KW-0472">Membrane</keyword>
<dbReference type="Proteomes" id="UP001164929">
    <property type="component" value="Chromosome 1"/>
</dbReference>
<evidence type="ECO:0000313" key="2">
    <source>
        <dbReference type="EMBL" id="KAJ7012275.1"/>
    </source>
</evidence>
<evidence type="ECO:0000313" key="3">
    <source>
        <dbReference type="Proteomes" id="UP001164929"/>
    </source>
</evidence>